<evidence type="ECO:0000256" key="6">
    <source>
        <dbReference type="ARBA" id="ARBA00023203"/>
    </source>
</evidence>
<evidence type="ECO:0000256" key="5">
    <source>
        <dbReference type="ARBA" id="ARBA00023054"/>
    </source>
</evidence>
<proteinExistence type="inferred from homology"/>
<keyword evidence="5" id="KW-0175">Coiled coil</keyword>
<feature type="compositionally biased region" description="Basic and acidic residues" evidence="9">
    <location>
        <begin position="471"/>
        <end position="482"/>
    </location>
</feature>
<keyword evidence="4" id="KW-0963">Cytoplasm</keyword>
<evidence type="ECO:0000256" key="4">
    <source>
        <dbReference type="ARBA" id="ARBA00022490"/>
    </source>
</evidence>
<dbReference type="GO" id="GO:0098974">
    <property type="term" value="P:postsynaptic actin cytoskeleton organization"/>
    <property type="evidence" value="ECO:0007669"/>
    <property type="project" value="TreeGrafter"/>
</dbReference>
<feature type="compositionally biased region" description="Acidic residues" evidence="9">
    <location>
        <begin position="447"/>
        <end position="465"/>
    </location>
</feature>
<protein>
    <submittedName>
        <fullName evidence="12">Uncharacterized protein</fullName>
    </submittedName>
</protein>
<dbReference type="GO" id="GO:0014069">
    <property type="term" value="C:postsynaptic density"/>
    <property type="evidence" value="ECO:0007669"/>
    <property type="project" value="TreeGrafter"/>
</dbReference>
<dbReference type="Pfam" id="PF00241">
    <property type="entry name" value="Cofilin_ADF"/>
    <property type="match status" value="1"/>
</dbReference>
<dbReference type="GO" id="GO:0005884">
    <property type="term" value="C:actin filament"/>
    <property type="evidence" value="ECO:0007669"/>
    <property type="project" value="TreeGrafter"/>
</dbReference>
<comment type="subcellular location">
    <subcellularLocation>
        <location evidence="1">Cytoplasm</location>
        <location evidence="1">Cytoskeleton</location>
    </subcellularLocation>
</comment>
<dbReference type="GO" id="GO:0048812">
    <property type="term" value="P:neuron projection morphogenesis"/>
    <property type="evidence" value="ECO:0007669"/>
    <property type="project" value="TreeGrafter"/>
</dbReference>
<dbReference type="AlphaFoldDB" id="A0AAY4C1F8"/>
<evidence type="ECO:0000256" key="3">
    <source>
        <dbReference type="ARBA" id="ARBA00022443"/>
    </source>
</evidence>
<name>A0AAY4C1F8_9TELE</name>
<dbReference type="GO" id="GO:0030427">
    <property type="term" value="C:site of polarized growth"/>
    <property type="evidence" value="ECO:0007669"/>
    <property type="project" value="TreeGrafter"/>
</dbReference>
<dbReference type="SUPFAM" id="SSF55753">
    <property type="entry name" value="Actin depolymerizing proteins"/>
    <property type="match status" value="1"/>
</dbReference>
<dbReference type="PANTHER" id="PTHR10829:SF9">
    <property type="entry name" value="ADF-H DOMAIN-CONTAINING PROTEIN"/>
    <property type="match status" value="1"/>
</dbReference>
<reference evidence="12 13" key="1">
    <citation type="submission" date="2020-06" db="EMBL/GenBank/DDBJ databases">
        <authorList>
            <consortium name="Wellcome Sanger Institute Data Sharing"/>
        </authorList>
    </citation>
    <scope>NUCLEOTIDE SEQUENCE [LARGE SCALE GENOMIC DNA]</scope>
</reference>
<evidence type="ECO:0000259" key="10">
    <source>
        <dbReference type="PROSITE" id="PS50002"/>
    </source>
</evidence>
<feature type="region of interest" description="Disordered" evidence="9">
    <location>
        <begin position="292"/>
        <end position="358"/>
    </location>
</feature>
<evidence type="ECO:0000313" key="13">
    <source>
        <dbReference type="Proteomes" id="UP000694580"/>
    </source>
</evidence>
<feature type="compositionally biased region" description="Acidic residues" evidence="9">
    <location>
        <begin position="412"/>
        <end position="422"/>
    </location>
</feature>
<feature type="compositionally biased region" description="Pro residues" evidence="9">
    <location>
        <begin position="335"/>
        <end position="349"/>
    </location>
</feature>
<dbReference type="Proteomes" id="UP000694580">
    <property type="component" value="Chromosome 11"/>
</dbReference>
<dbReference type="FunFam" id="2.30.30.40:FF:000046">
    <property type="entry name" value="Drebrin-like protein isoform B"/>
    <property type="match status" value="1"/>
</dbReference>
<dbReference type="GO" id="GO:0061003">
    <property type="term" value="P:positive regulation of dendritic spine morphogenesis"/>
    <property type="evidence" value="ECO:0007669"/>
    <property type="project" value="TreeGrafter"/>
</dbReference>
<dbReference type="Gene3D" id="3.40.20.10">
    <property type="entry name" value="Severin"/>
    <property type="match status" value="1"/>
</dbReference>
<dbReference type="GO" id="GO:0030864">
    <property type="term" value="C:cortical actin cytoskeleton"/>
    <property type="evidence" value="ECO:0007669"/>
    <property type="project" value="TreeGrafter"/>
</dbReference>
<reference evidence="12" key="3">
    <citation type="submission" date="2025-09" db="UniProtKB">
        <authorList>
            <consortium name="Ensembl"/>
        </authorList>
    </citation>
    <scope>IDENTIFICATION</scope>
</reference>
<feature type="region of interest" description="Disordered" evidence="9">
    <location>
        <begin position="409"/>
        <end position="482"/>
    </location>
</feature>
<dbReference type="SMART" id="SM00326">
    <property type="entry name" value="SH3"/>
    <property type="match status" value="1"/>
</dbReference>
<dbReference type="GO" id="GO:0030833">
    <property type="term" value="P:regulation of actin filament polymerization"/>
    <property type="evidence" value="ECO:0007669"/>
    <property type="project" value="TreeGrafter"/>
</dbReference>
<reference evidence="12" key="2">
    <citation type="submission" date="2025-08" db="UniProtKB">
        <authorList>
            <consortium name="Ensembl"/>
        </authorList>
    </citation>
    <scope>IDENTIFICATION</scope>
</reference>
<feature type="compositionally biased region" description="Low complexity" evidence="9">
    <location>
        <begin position="322"/>
        <end position="334"/>
    </location>
</feature>
<dbReference type="SUPFAM" id="SSF50044">
    <property type="entry name" value="SH3-domain"/>
    <property type="match status" value="1"/>
</dbReference>
<dbReference type="GO" id="GO:0030425">
    <property type="term" value="C:dendrite"/>
    <property type="evidence" value="ECO:0007669"/>
    <property type="project" value="TreeGrafter"/>
</dbReference>
<gene>
    <name evidence="12" type="primary">si:dkey-40c11.2</name>
</gene>
<dbReference type="Pfam" id="PF00018">
    <property type="entry name" value="SH3_1"/>
    <property type="match status" value="1"/>
</dbReference>
<dbReference type="PROSITE" id="PS50002">
    <property type="entry name" value="SH3"/>
    <property type="match status" value="1"/>
</dbReference>
<organism evidence="12 13">
    <name type="scientific">Denticeps clupeoides</name>
    <name type="common">denticle herring</name>
    <dbReference type="NCBI Taxonomy" id="299321"/>
    <lineage>
        <taxon>Eukaryota</taxon>
        <taxon>Metazoa</taxon>
        <taxon>Chordata</taxon>
        <taxon>Craniata</taxon>
        <taxon>Vertebrata</taxon>
        <taxon>Euteleostomi</taxon>
        <taxon>Actinopterygii</taxon>
        <taxon>Neopterygii</taxon>
        <taxon>Teleostei</taxon>
        <taxon>Clupei</taxon>
        <taxon>Clupeiformes</taxon>
        <taxon>Denticipitoidei</taxon>
        <taxon>Denticipitidae</taxon>
        <taxon>Denticeps</taxon>
    </lineage>
</organism>
<keyword evidence="6" id="KW-0009">Actin-binding</keyword>
<dbReference type="GO" id="GO:0045773">
    <property type="term" value="P:positive regulation of axon extension"/>
    <property type="evidence" value="ECO:0007669"/>
    <property type="project" value="TreeGrafter"/>
</dbReference>
<dbReference type="PRINTS" id="PR00452">
    <property type="entry name" value="SH3DOMAIN"/>
</dbReference>
<evidence type="ECO:0000256" key="2">
    <source>
        <dbReference type="ARBA" id="ARBA00011039"/>
    </source>
</evidence>
<dbReference type="InterPro" id="IPR029006">
    <property type="entry name" value="ADF-H/Gelsolin-like_dom_sf"/>
</dbReference>
<dbReference type="CDD" id="cd11960">
    <property type="entry name" value="SH3_Abp1_eu"/>
    <property type="match status" value="1"/>
</dbReference>
<keyword evidence="7" id="KW-0206">Cytoskeleton</keyword>
<dbReference type="PANTHER" id="PTHR10829">
    <property type="entry name" value="CORTACTIN AND DREBRIN"/>
    <property type="match status" value="1"/>
</dbReference>
<evidence type="ECO:0000259" key="11">
    <source>
        <dbReference type="PROSITE" id="PS51263"/>
    </source>
</evidence>
<dbReference type="GO" id="GO:0045211">
    <property type="term" value="C:postsynaptic membrane"/>
    <property type="evidence" value="ECO:0007669"/>
    <property type="project" value="TreeGrafter"/>
</dbReference>
<dbReference type="Ensembl" id="ENSDCDT00010033458.1">
    <property type="protein sequence ID" value="ENSDCDP00010026995.1"/>
    <property type="gene ID" value="ENSDCDG00010017156.1"/>
</dbReference>
<keyword evidence="3 8" id="KW-0728">SH3 domain</keyword>
<evidence type="ECO:0000313" key="12">
    <source>
        <dbReference type="Ensembl" id="ENSDCDP00010026995.1"/>
    </source>
</evidence>
<dbReference type="Gene3D" id="2.30.30.40">
    <property type="entry name" value="SH3 Domains"/>
    <property type="match status" value="1"/>
</dbReference>
<evidence type="ECO:0000256" key="1">
    <source>
        <dbReference type="ARBA" id="ARBA00004245"/>
    </source>
</evidence>
<evidence type="ECO:0000256" key="8">
    <source>
        <dbReference type="PROSITE-ProRule" id="PRU00192"/>
    </source>
</evidence>
<dbReference type="GeneTree" id="ENSGT00940000166263"/>
<feature type="domain" description="SH3" evidence="10">
    <location>
        <begin position="554"/>
        <end position="612"/>
    </location>
</feature>
<feature type="domain" description="ADF-H" evidence="11">
    <location>
        <begin position="5"/>
        <end position="131"/>
    </location>
</feature>
<evidence type="ECO:0000256" key="9">
    <source>
        <dbReference type="SAM" id="MobiDB-lite"/>
    </source>
</evidence>
<dbReference type="GO" id="GO:0051015">
    <property type="term" value="F:actin filament binding"/>
    <property type="evidence" value="ECO:0007669"/>
    <property type="project" value="TreeGrafter"/>
</dbReference>
<feature type="compositionally biased region" description="Polar residues" evidence="9">
    <location>
        <begin position="293"/>
        <end position="303"/>
    </location>
</feature>
<dbReference type="GO" id="GO:0030027">
    <property type="term" value="C:lamellipodium"/>
    <property type="evidence" value="ECO:0007669"/>
    <property type="project" value="TreeGrafter"/>
</dbReference>
<feature type="compositionally biased region" description="Polar residues" evidence="9">
    <location>
        <begin position="311"/>
        <end position="321"/>
    </location>
</feature>
<dbReference type="InterPro" id="IPR036028">
    <property type="entry name" value="SH3-like_dom_sf"/>
</dbReference>
<feature type="region of interest" description="Disordered" evidence="9">
    <location>
        <begin position="183"/>
        <end position="208"/>
    </location>
</feature>
<accession>A0AAY4C1F8</accession>
<dbReference type="InterPro" id="IPR002108">
    <property type="entry name" value="ADF-H"/>
</dbReference>
<comment type="similarity">
    <text evidence="2">Belongs to the ABP1 family.</text>
</comment>
<feature type="compositionally biased region" description="Basic and acidic residues" evidence="9">
    <location>
        <begin position="427"/>
        <end position="440"/>
    </location>
</feature>
<evidence type="ECO:0000256" key="7">
    <source>
        <dbReference type="ARBA" id="ARBA00023212"/>
    </source>
</evidence>
<dbReference type="PROSITE" id="PS51263">
    <property type="entry name" value="ADF_H"/>
    <property type="match status" value="1"/>
</dbReference>
<keyword evidence="13" id="KW-1185">Reference proteome</keyword>
<dbReference type="InterPro" id="IPR001452">
    <property type="entry name" value="SH3_domain"/>
</dbReference>
<sequence length="612" mass="68723">MRAANLDTYSLSLLTAKEDILNPRSSTNWALFTYDGATYNLKLTDSGAGGLEELVPKFHPGGAMYGLCRVRTSAESIVMICWVGQDVDDYCRTECTSHLPAIKSFFKEAQAFLNASSPEEVTEERITAITTTVPHQPVRRNSQAAEKEETVGTNYRKTNAAVEMMRINRDSFWARAEEERRRAAEDRRRRERERVLQERKEAEERDRKMNEKLQMIEEQRCIQEHEEDMRARFKRSESIEKAAEAAALVSQRAMNPREFFRQLSSQSSLSPTSPSPFRRYQRSLTDTAFIFQRSDSSNPTSPLSPGGVFSFTRTTSPISPNTAPQQATPPTACLPSPPPCRPLPPPSPQPVSLVPTSLSPPLSATHLLSSLEEPINISVQPTLLEEDEEEEDLVRAQMEKTEASLVSLLTSEPEEQTEEDPSTIDPAPKESQGEESDSKQETAAGSADEEASEEEEEEEEDDDDLELKPSLGRDEPPTEILEKPGDAMLYLFTPPFLRGALCLYTHSTWTSSLTGCPKFECHSLFIPWPVNSRGHFASDACPHILTILFQLTSEGQVCVRALYDYQAEDESELSFEPGDIIIDVEAVDKSWWRGFNKDGRQGFFPANYVETI</sequence>
<dbReference type="InterPro" id="IPR035717">
    <property type="entry name" value="Drebrin-like_SH3"/>
</dbReference>